<comment type="cofactor">
    <cofactor evidence="5">
        <name>Ca(2+)</name>
        <dbReference type="ChEBI" id="CHEBI:29108"/>
    </cofactor>
    <text evidence="5">Binds 1 Ca(2+) ion per subunit.</text>
</comment>
<dbReference type="GO" id="GO:0050482">
    <property type="term" value="P:arachidonate secretion"/>
    <property type="evidence" value="ECO:0007669"/>
    <property type="project" value="InterPro"/>
</dbReference>
<dbReference type="FunFam" id="1.20.90.10:FF:000001">
    <property type="entry name" value="Basic phospholipase A2 homolog"/>
    <property type="match status" value="1"/>
</dbReference>
<organism evidence="11 12">
    <name type="scientific">Astyanax mexicanus</name>
    <name type="common">Blind cave fish</name>
    <name type="synonym">Astyanax fasciatus mexicanus</name>
    <dbReference type="NCBI Taxonomy" id="7994"/>
    <lineage>
        <taxon>Eukaryota</taxon>
        <taxon>Metazoa</taxon>
        <taxon>Chordata</taxon>
        <taxon>Craniata</taxon>
        <taxon>Vertebrata</taxon>
        <taxon>Euteleostomi</taxon>
        <taxon>Actinopterygii</taxon>
        <taxon>Neopterygii</taxon>
        <taxon>Teleostei</taxon>
        <taxon>Ostariophysi</taxon>
        <taxon>Characiformes</taxon>
        <taxon>Characoidei</taxon>
        <taxon>Acestrorhamphidae</taxon>
        <taxon>Acestrorhamphinae</taxon>
        <taxon>Astyanax</taxon>
    </lineage>
</organism>
<keyword evidence="8" id="KW-0378">Hydrolase</keyword>
<comment type="similarity">
    <text evidence="7">Belongs to the phospholipase A2 family.</text>
</comment>
<evidence type="ECO:0000313" key="10">
    <source>
        <dbReference type="EMBL" id="KAG9262898.1"/>
    </source>
</evidence>
<dbReference type="RefSeq" id="XP_007237931.2">
    <property type="nucleotide sequence ID" value="XM_007237869.3"/>
</dbReference>
<accession>A0A8B9GP98</accession>
<keyword evidence="8" id="KW-0443">Lipid metabolism</keyword>
<dbReference type="PROSITE" id="PS00118">
    <property type="entry name" value="PA2_HIS"/>
    <property type="match status" value="1"/>
</dbReference>
<evidence type="ECO:0000259" key="9">
    <source>
        <dbReference type="SMART" id="SM00085"/>
    </source>
</evidence>
<dbReference type="EC" id="3.1.1.4" evidence="8"/>
<name>A0A8B9GP98_ASTMX</name>
<dbReference type="GO" id="GO:0016042">
    <property type="term" value="P:lipid catabolic process"/>
    <property type="evidence" value="ECO:0007669"/>
    <property type="project" value="InterPro"/>
</dbReference>
<dbReference type="CDD" id="cd00125">
    <property type="entry name" value="PLA2c"/>
    <property type="match status" value="1"/>
</dbReference>
<comment type="catalytic activity">
    <reaction evidence="8">
        <text>a 1,2-diacyl-sn-glycero-3-phosphocholine + H2O = a 1-acyl-sn-glycero-3-phosphocholine + a fatty acid + H(+)</text>
        <dbReference type="Rhea" id="RHEA:15801"/>
        <dbReference type="ChEBI" id="CHEBI:15377"/>
        <dbReference type="ChEBI" id="CHEBI:15378"/>
        <dbReference type="ChEBI" id="CHEBI:28868"/>
        <dbReference type="ChEBI" id="CHEBI:57643"/>
        <dbReference type="ChEBI" id="CHEBI:58168"/>
        <dbReference type="EC" id="3.1.1.4"/>
    </reaction>
</comment>
<reference evidence="10 13" key="1">
    <citation type="submission" date="2021-07" db="EMBL/GenBank/DDBJ databases">
        <authorList>
            <person name="Imarazene B."/>
            <person name="Zahm M."/>
            <person name="Klopp C."/>
            <person name="Cabau C."/>
            <person name="Beille S."/>
            <person name="Jouanno E."/>
            <person name="Castinel A."/>
            <person name="Lluch J."/>
            <person name="Gil L."/>
            <person name="Kuchtly C."/>
            <person name="Lopez Roques C."/>
            <person name="Donnadieu C."/>
            <person name="Parrinello H."/>
            <person name="Journot L."/>
            <person name="Du K."/>
            <person name="Schartl M."/>
            <person name="Retaux S."/>
            <person name="Guiguen Y."/>
        </authorList>
    </citation>
    <scope>NUCLEOTIDE SEQUENCE [LARGE SCALE GENOMIC DNA]</scope>
    <source>
        <strain evidence="10">Pach_M1</strain>
        <tissue evidence="10">Testis</tissue>
    </source>
</reference>
<dbReference type="GO" id="GO:0005509">
    <property type="term" value="F:calcium ion binding"/>
    <property type="evidence" value="ECO:0007669"/>
    <property type="project" value="InterPro"/>
</dbReference>
<dbReference type="EMBL" id="JAICCE010000021">
    <property type="protein sequence ID" value="KAG9262898.1"/>
    <property type="molecule type" value="Genomic_DNA"/>
</dbReference>
<evidence type="ECO:0000256" key="8">
    <source>
        <dbReference type="RuleBase" id="RU361236"/>
    </source>
</evidence>
<dbReference type="PRINTS" id="PR00389">
    <property type="entry name" value="PHPHLIPASEA2"/>
</dbReference>
<feature type="disulfide bond" evidence="6">
    <location>
        <begin position="85"/>
        <end position="110"/>
    </location>
</feature>
<dbReference type="AlphaFoldDB" id="A0A8B9GP98"/>
<feature type="binding site" evidence="5">
    <location>
        <position position="55"/>
    </location>
    <ligand>
        <name>Ca(2+)</name>
        <dbReference type="ChEBI" id="CHEBI:29108"/>
    </ligand>
</feature>
<dbReference type="InterPro" id="IPR033113">
    <property type="entry name" value="PLA2_histidine"/>
</dbReference>
<dbReference type="GO" id="GO:0047498">
    <property type="term" value="F:calcium-dependent phospholipase A2 activity"/>
    <property type="evidence" value="ECO:0007669"/>
    <property type="project" value="TreeGrafter"/>
</dbReference>
<feature type="active site" evidence="4">
    <location>
        <position position="73"/>
    </location>
</feature>
<feature type="disulfide bond" evidence="6">
    <location>
        <begin position="75"/>
        <end position="149"/>
    </location>
</feature>
<keyword evidence="2 8" id="KW-0964">Secreted</keyword>
<feature type="binding site" evidence="5">
    <location>
        <position position="57"/>
    </location>
    <ligand>
        <name>Ca(2+)</name>
        <dbReference type="ChEBI" id="CHEBI:29108"/>
    </ligand>
</feature>
<keyword evidence="5" id="KW-0479">Metal-binding</keyword>
<dbReference type="GO" id="GO:0005543">
    <property type="term" value="F:phospholipid binding"/>
    <property type="evidence" value="ECO:0007669"/>
    <property type="project" value="TreeGrafter"/>
</dbReference>
<evidence type="ECO:0000256" key="3">
    <source>
        <dbReference type="ARBA" id="ARBA00023157"/>
    </source>
</evidence>
<evidence type="ECO:0000313" key="13">
    <source>
        <dbReference type="Proteomes" id="UP000752171"/>
    </source>
</evidence>
<evidence type="ECO:0000256" key="2">
    <source>
        <dbReference type="ARBA" id="ARBA00022525"/>
    </source>
</evidence>
<evidence type="ECO:0000313" key="11">
    <source>
        <dbReference type="Ensembl" id="ENSAMXP00005001218.1"/>
    </source>
</evidence>
<dbReference type="SMART" id="SM00085">
    <property type="entry name" value="PA2c"/>
    <property type="match status" value="1"/>
</dbReference>
<dbReference type="InterPro" id="IPR016090">
    <property type="entry name" value="PLA2-like_dom"/>
</dbReference>
<feature type="disulfide bond" evidence="6">
    <location>
        <begin position="54"/>
        <end position="70"/>
    </location>
</feature>
<dbReference type="Proteomes" id="UP000694621">
    <property type="component" value="Unplaced"/>
</dbReference>
<feature type="signal peptide" evidence="8">
    <location>
        <begin position="1"/>
        <end position="20"/>
    </location>
</feature>
<dbReference type="InterPro" id="IPR036444">
    <property type="entry name" value="PLipase_A2_dom_sf"/>
</dbReference>
<keyword evidence="3 6" id="KW-1015">Disulfide bond</keyword>
<dbReference type="SUPFAM" id="SSF48619">
    <property type="entry name" value="Phospholipase A2, PLA2"/>
    <property type="match status" value="1"/>
</dbReference>
<feature type="disulfide bond" evidence="6">
    <location>
        <begin position="76"/>
        <end position="117"/>
    </location>
</feature>
<proteinExistence type="inferred from homology"/>
<dbReference type="KEGG" id="amex:103028503"/>
<dbReference type="OMA" id="KEAAQCW"/>
<feature type="binding site" evidence="5">
    <location>
        <position position="74"/>
    </location>
    <ligand>
        <name>Ca(2+)</name>
        <dbReference type="ChEBI" id="CHEBI:29108"/>
    </ligand>
</feature>
<protein>
    <recommendedName>
        <fullName evidence="8">Phospholipase A2</fullName>
        <ecNumber evidence="8">3.1.1.4</ecNumber>
    </recommendedName>
</protein>
<evidence type="ECO:0000256" key="7">
    <source>
        <dbReference type="RuleBase" id="RU003654"/>
    </source>
</evidence>
<feature type="domain" description="Phospholipase A2-like central" evidence="9">
    <location>
        <begin position="28"/>
        <end position="143"/>
    </location>
</feature>
<evidence type="ECO:0000256" key="6">
    <source>
        <dbReference type="PIRSR" id="PIRSR601211-3"/>
    </source>
</evidence>
<dbReference type="Gene3D" id="1.20.90.10">
    <property type="entry name" value="Phospholipase A2 domain"/>
    <property type="match status" value="1"/>
</dbReference>
<evidence type="ECO:0000256" key="5">
    <source>
        <dbReference type="PIRSR" id="PIRSR601211-2"/>
    </source>
</evidence>
<dbReference type="GO" id="GO:0005576">
    <property type="term" value="C:extracellular region"/>
    <property type="evidence" value="ECO:0007669"/>
    <property type="project" value="UniProtKB-SubCell"/>
</dbReference>
<dbReference type="GO" id="GO:0006644">
    <property type="term" value="P:phospholipid metabolic process"/>
    <property type="evidence" value="ECO:0007669"/>
    <property type="project" value="InterPro"/>
</dbReference>
<feature type="disulfide bond" evidence="6">
    <location>
        <begin position="69"/>
        <end position="124"/>
    </location>
</feature>
<keyword evidence="5 8" id="KW-0106">Calcium</keyword>
<dbReference type="InterPro" id="IPR001211">
    <property type="entry name" value="PLA2"/>
</dbReference>
<reference evidence="11" key="2">
    <citation type="submission" date="2025-05" db="UniProtKB">
        <authorList>
            <consortium name="Ensembl"/>
        </authorList>
    </citation>
    <scope>IDENTIFICATION</scope>
</reference>
<sequence length="152" mass="16427">MAALLVLVVLLLSVSGPVCAGSVRVGRSVLELSGVIKCSTGRYALAYSLYGCYCGLGGQGWPRDNADWCCHRHDCCYATAQDSGCHTKPAQYRWSCSTDLPDCGSLMDSCEKKVCLCDAEAARCLKKAAYNLEYAVYPDFLCGAEYPTCAYN</sequence>
<dbReference type="PANTHER" id="PTHR11716">
    <property type="entry name" value="PHOSPHOLIPASE A2 FAMILY MEMBER"/>
    <property type="match status" value="1"/>
</dbReference>
<evidence type="ECO:0000256" key="4">
    <source>
        <dbReference type="PIRSR" id="PIRSR601211-1"/>
    </source>
</evidence>
<feature type="chain" id="PRO_5044519964" description="Phospholipase A2" evidence="8">
    <location>
        <begin position="21"/>
        <end position="152"/>
    </location>
</feature>
<evidence type="ECO:0000256" key="1">
    <source>
        <dbReference type="ARBA" id="ARBA00004613"/>
    </source>
</evidence>
<feature type="binding site" evidence="5">
    <location>
        <position position="53"/>
    </location>
    <ligand>
        <name>Ca(2+)</name>
        <dbReference type="ChEBI" id="CHEBI:29108"/>
    </ligand>
</feature>
<dbReference type="Ensembl" id="ENSAMXT00005001365.1">
    <property type="protein sequence ID" value="ENSAMXP00005001218.1"/>
    <property type="gene ID" value="ENSAMXG00005000736.1"/>
</dbReference>
<dbReference type="PANTHER" id="PTHR11716:SF4">
    <property type="entry name" value="GROUP 10 SECRETORY PHOSPHOLIPASE A2"/>
    <property type="match status" value="1"/>
</dbReference>
<dbReference type="Pfam" id="PF00068">
    <property type="entry name" value="Phospholip_A2_1"/>
    <property type="match status" value="1"/>
</dbReference>
<evidence type="ECO:0000313" key="12">
    <source>
        <dbReference type="Proteomes" id="UP000694621"/>
    </source>
</evidence>
<feature type="active site" evidence="4">
    <location>
        <position position="118"/>
    </location>
</feature>
<dbReference type="Proteomes" id="UP000752171">
    <property type="component" value="Unassembled WGS sequence"/>
</dbReference>
<gene>
    <name evidence="10" type="primary">PLA2G10</name>
    <name evidence="10" type="ORF">AMEX_G24836</name>
</gene>
<keyword evidence="8" id="KW-0732">Signal</keyword>
<feature type="disulfide bond" evidence="6">
    <location>
        <begin position="52"/>
        <end position="142"/>
    </location>
</feature>
<dbReference type="OrthoDB" id="10069378at2759"/>
<feature type="disulfide bond" evidence="6">
    <location>
        <begin position="103"/>
        <end position="115"/>
    </location>
</feature>
<comment type="subcellular location">
    <subcellularLocation>
        <location evidence="1 8">Secreted</location>
    </subcellularLocation>
</comment>